<evidence type="ECO:0000256" key="1">
    <source>
        <dbReference type="SAM" id="MobiDB-lite"/>
    </source>
</evidence>
<dbReference type="GeneID" id="37200850"/>
<dbReference type="RefSeq" id="XP_025556352.1">
    <property type="nucleotide sequence ID" value="XM_025696561.1"/>
</dbReference>
<dbReference type="Proteomes" id="UP000248961">
    <property type="component" value="Unassembled WGS sequence"/>
</dbReference>
<feature type="region of interest" description="Disordered" evidence="1">
    <location>
        <begin position="1"/>
        <end position="91"/>
    </location>
</feature>
<dbReference type="AlphaFoldDB" id="A0A395IDI0"/>
<name>A0A395IDI0_ASPHC</name>
<sequence>MPIPIPSTSDQATQSSSSATGNPNTTTTTSQSSSSSLNTDASRSEADKPLSKEEADRLYEERMEEEYAKREGATATPDNSDYVSPEPGSLYPRHNLATQTITIPEIHIPTSIESVLMTALPTSYLSQLANPTARVSLISEIREGLRSEWYTELPADAKHFFSKAHVGAGMCHATSRGGAPAPAATRPVPGVVGVAAVLGVINAL</sequence>
<protein>
    <submittedName>
        <fullName evidence="2">Uncharacterized protein</fullName>
    </submittedName>
</protein>
<dbReference type="OrthoDB" id="5419608at2759"/>
<accession>A0A395IDI0</accession>
<proteinExistence type="predicted"/>
<dbReference type="VEuPathDB" id="FungiDB:BO97DRAFT_419445"/>
<evidence type="ECO:0000313" key="2">
    <source>
        <dbReference type="EMBL" id="RAL17198.1"/>
    </source>
</evidence>
<feature type="compositionally biased region" description="Basic and acidic residues" evidence="1">
    <location>
        <begin position="42"/>
        <end position="72"/>
    </location>
</feature>
<evidence type="ECO:0000313" key="3">
    <source>
        <dbReference type="Proteomes" id="UP000248961"/>
    </source>
</evidence>
<gene>
    <name evidence="2" type="ORF">BO97DRAFT_419445</name>
</gene>
<feature type="compositionally biased region" description="Low complexity" evidence="1">
    <location>
        <begin position="7"/>
        <end position="41"/>
    </location>
</feature>
<keyword evidence="3" id="KW-1185">Reference proteome</keyword>
<reference evidence="2 3" key="1">
    <citation type="submission" date="2018-02" db="EMBL/GenBank/DDBJ databases">
        <title>The genomes of Aspergillus section Nigri reveals drivers in fungal speciation.</title>
        <authorList>
            <consortium name="DOE Joint Genome Institute"/>
            <person name="Vesth T.C."/>
            <person name="Nybo J."/>
            <person name="Theobald S."/>
            <person name="Brandl J."/>
            <person name="Frisvad J.C."/>
            <person name="Nielsen K.F."/>
            <person name="Lyhne E.K."/>
            <person name="Kogle M.E."/>
            <person name="Kuo A."/>
            <person name="Riley R."/>
            <person name="Clum A."/>
            <person name="Nolan M."/>
            <person name="Lipzen A."/>
            <person name="Salamov A."/>
            <person name="Henrissat B."/>
            <person name="Wiebenga A."/>
            <person name="De vries R.P."/>
            <person name="Grigoriev I.V."/>
            <person name="Mortensen U.H."/>
            <person name="Andersen M.R."/>
            <person name="Baker S.E."/>
        </authorList>
    </citation>
    <scope>NUCLEOTIDE SEQUENCE [LARGE SCALE GENOMIC DNA]</scope>
    <source>
        <strain evidence="2 3">CBS 101889</strain>
    </source>
</reference>
<dbReference type="EMBL" id="KZ824267">
    <property type="protein sequence ID" value="RAL17198.1"/>
    <property type="molecule type" value="Genomic_DNA"/>
</dbReference>
<organism evidence="2 3">
    <name type="scientific">Aspergillus homomorphus (strain CBS 101889)</name>
    <dbReference type="NCBI Taxonomy" id="1450537"/>
    <lineage>
        <taxon>Eukaryota</taxon>
        <taxon>Fungi</taxon>
        <taxon>Dikarya</taxon>
        <taxon>Ascomycota</taxon>
        <taxon>Pezizomycotina</taxon>
        <taxon>Eurotiomycetes</taxon>
        <taxon>Eurotiomycetidae</taxon>
        <taxon>Eurotiales</taxon>
        <taxon>Aspergillaceae</taxon>
        <taxon>Aspergillus</taxon>
        <taxon>Aspergillus subgen. Circumdati</taxon>
    </lineage>
</organism>